<organism evidence="13 14">
    <name type="scientific">Frankliniella occidentalis</name>
    <name type="common">Western flower thrips</name>
    <name type="synonym">Euthrips occidentalis</name>
    <dbReference type="NCBI Taxonomy" id="133901"/>
    <lineage>
        <taxon>Eukaryota</taxon>
        <taxon>Metazoa</taxon>
        <taxon>Ecdysozoa</taxon>
        <taxon>Arthropoda</taxon>
        <taxon>Hexapoda</taxon>
        <taxon>Insecta</taxon>
        <taxon>Pterygota</taxon>
        <taxon>Neoptera</taxon>
        <taxon>Paraneoptera</taxon>
        <taxon>Thysanoptera</taxon>
        <taxon>Terebrantia</taxon>
        <taxon>Thripoidea</taxon>
        <taxon>Thripidae</taxon>
        <taxon>Frankliniella</taxon>
    </lineage>
</organism>
<evidence type="ECO:0000256" key="9">
    <source>
        <dbReference type="ARBA" id="ARBA00023136"/>
    </source>
</evidence>
<keyword evidence="7 11" id="KW-0560">Oxidoreductase</keyword>
<sequence>IPVYFWEESLWASFWVNFNARFSATLNIAFLINSLAHTHGYRPYDKDISPVESPILGLLAIGEGWHNYHHVFPWDYRTGELGNGRINLSTQFIDAFAALGWAWDRRSADDRVVRRRVERCGDGTGAGMFGAALHPDTRPAEEAAPATKAS</sequence>
<evidence type="ECO:0000313" key="14">
    <source>
        <dbReference type="RefSeq" id="XP_052132357.1"/>
    </source>
</evidence>
<dbReference type="PANTHER" id="PTHR11351">
    <property type="entry name" value="ACYL-COA DESATURASE"/>
    <property type="match status" value="1"/>
</dbReference>
<feature type="region of interest" description="Disordered" evidence="12">
    <location>
        <begin position="128"/>
        <end position="150"/>
    </location>
</feature>
<accession>A0A9C6XVG0</accession>
<evidence type="ECO:0000256" key="5">
    <source>
        <dbReference type="ARBA" id="ARBA00022832"/>
    </source>
</evidence>
<keyword evidence="6" id="KW-1133">Transmembrane helix</keyword>
<name>A0A9C6XVG0_FRAOC</name>
<dbReference type="GO" id="GO:0004768">
    <property type="term" value="F:stearoyl-CoA 9-desaturase activity"/>
    <property type="evidence" value="ECO:0007669"/>
    <property type="project" value="TreeGrafter"/>
</dbReference>
<comment type="cofactor">
    <cofactor evidence="11">
        <name>Fe(2+)</name>
        <dbReference type="ChEBI" id="CHEBI:29033"/>
    </cofactor>
</comment>
<keyword evidence="8" id="KW-0443">Lipid metabolism</keyword>
<dbReference type="Proteomes" id="UP000504606">
    <property type="component" value="Unplaced"/>
</dbReference>
<protein>
    <submittedName>
        <fullName evidence="14">Acyl-CoA Delta-12 desaturase-like</fullName>
    </submittedName>
</protein>
<gene>
    <name evidence="14" type="primary">LOC127751996</name>
</gene>
<comment type="similarity">
    <text evidence="2 11">Belongs to the fatty acid desaturase type 1 family.</text>
</comment>
<evidence type="ECO:0000256" key="12">
    <source>
        <dbReference type="SAM" id="MobiDB-lite"/>
    </source>
</evidence>
<dbReference type="PANTHER" id="PTHR11351:SF61">
    <property type="entry name" value="RH14937P"/>
    <property type="match status" value="1"/>
</dbReference>
<comment type="domain">
    <text evidence="11">The histidine box domains are involved in binding the catalytic metal ions.</text>
</comment>
<dbReference type="AlphaFoldDB" id="A0A9C6XVG0"/>
<dbReference type="GO" id="GO:0005789">
    <property type="term" value="C:endoplasmic reticulum membrane"/>
    <property type="evidence" value="ECO:0007669"/>
    <property type="project" value="TreeGrafter"/>
</dbReference>
<evidence type="ECO:0000313" key="13">
    <source>
        <dbReference type="Proteomes" id="UP000504606"/>
    </source>
</evidence>
<feature type="non-terminal residue" evidence="14">
    <location>
        <position position="1"/>
    </location>
</feature>
<keyword evidence="9" id="KW-0472">Membrane</keyword>
<dbReference type="InterPro" id="IPR015876">
    <property type="entry name" value="Acyl-CoA_DS"/>
</dbReference>
<reference evidence="14" key="1">
    <citation type="submission" date="2025-08" db="UniProtKB">
        <authorList>
            <consortium name="RefSeq"/>
        </authorList>
    </citation>
    <scope>IDENTIFICATION</scope>
    <source>
        <tissue evidence="14">Whole organism</tissue>
    </source>
</reference>
<dbReference type="PRINTS" id="PR00075">
    <property type="entry name" value="FACDDSATRASE"/>
</dbReference>
<dbReference type="OrthoDB" id="10260134at2759"/>
<comment type="subcellular location">
    <subcellularLocation>
        <location evidence="1">Membrane</location>
        <topology evidence="1">Multi-pass membrane protein</topology>
    </subcellularLocation>
</comment>
<dbReference type="GO" id="GO:0006636">
    <property type="term" value="P:unsaturated fatty acid biosynthetic process"/>
    <property type="evidence" value="ECO:0007669"/>
    <property type="project" value="TreeGrafter"/>
</dbReference>
<dbReference type="GeneID" id="127751996"/>
<evidence type="ECO:0000256" key="3">
    <source>
        <dbReference type="ARBA" id="ARBA00022516"/>
    </source>
</evidence>
<keyword evidence="3 11" id="KW-0444">Lipid biosynthesis</keyword>
<evidence type="ECO:0000256" key="2">
    <source>
        <dbReference type="ARBA" id="ARBA00009295"/>
    </source>
</evidence>
<evidence type="ECO:0000256" key="4">
    <source>
        <dbReference type="ARBA" id="ARBA00022692"/>
    </source>
</evidence>
<dbReference type="CDD" id="cd03505">
    <property type="entry name" value="Delta9-FADS-like"/>
    <property type="match status" value="1"/>
</dbReference>
<evidence type="ECO:0000256" key="10">
    <source>
        <dbReference type="ARBA" id="ARBA00023160"/>
    </source>
</evidence>
<keyword evidence="10 11" id="KW-0275">Fatty acid biosynthesis</keyword>
<dbReference type="RefSeq" id="XP_052132357.1">
    <property type="nucleotide sequence ID" value="XM_052276397.1"/>
</dbReference>
<proteinExistence type="inferred from homology"/>
<keyword evidence="13" id="KW-1185">Reference proteome</keyword>
<dbReference type="KEGG" id="foc:127751996"/>
<keyword evidence="4 11" id="KW-0812">Transmembrane</keyword>
<keyword evidence="5" id="KW-0276">Fatty acid metabolism</keyword>
<evidence type="ECO:0000256" key="11">
    <source>
        <dbReference type="RuleBase" id="RU000581"/>
    </source>
</evidence>
<evidence type="ECO:0000256" key="1">
    <source>
        <dbReference type="ARBA" id="ARBA00004141"/>
    </source>
</evidence>
<evidence type="ECO:0000256" key="6">
    <source>
        <dbReference type="ARBA" id="ARBA00022989"/>
    </source>
</evidence>
<evidence type="ECO:0000256" key="8">
    <source>
        <dbReference type="ARBA" id="ARBA00023098"/>
    </source>
</evidence>
<dbReference type="GO" id="GO:0005506">
    <property type="term" value="F:iron ion binding"/>
    <property type="evidence" value="ECO:0007669"/>
    <property type="project" value="TreeGrafter"/>
</dbReference>
<evidence type="ECO:0000256" key="7">
    <source>
        <dbReference type="ARBA" id="ARBA00023002"/>
    </source>
</evidence>